<dbReference type="Proteomes" id="UP001174997">
    <property type="component" value="Unassembled WGS sequence"/>
</dbReference>
<accession>A0AA40D7E7</accession>
<comment type="caution">
    <text evidence="2">The sequence shown here is derived from an EMBL/GenBank/DDBJ whole genome shotgun (WGS) entry which is preliminary data.</text>
</comment>
<keyword evidence="3" id="KW-1185">Reference proteome</keyword>
<feature type="chain" id="PRO_5041416758" evidence="1">
    <location>
        <begin position="21"/>
        <end position="104"/>
    </location>
</feature>
<evidence type="ECO:0000313" key="3">
    <source>
        <dbReference type="Proteomes" id="UP001174997"/>
    </source>
</evidence>
<evidence type="ECO:0000313" key="2">
    <source>
        <dbReference type="EMBL" id="KAK0665695.1"/>
    </source>
</evidence>
<feature type="signal peptide" evidence="1">
    <location>
        <begin position="1"/>
        <end position="20"/>
    </location>
</feature>
<dbReference type="EMBL" id="JAULSY010000104">
    <property type="protein sequence ID" value="KAK0665695.1"/>
    <property type="molecule type" value="Genomic_DNA"/>
</dbReference>
<keyword evidence="1" id="KW-0732">Signal</keyword>
<proteinExistence type="predicted"/>
<name>A0AA40D7E7_9PEZI</name>
<organism evidence="2 3">
    <name type="scientific">Cercophora samala</name>
    <dbReference type="NCBI Taxonomy" id="330535"/>
    <lineage>
        <taxon>Eukaryota</taxon>
        <taxon>Fungi</taxon>
        <taxon>Dikarya</taxon>
        <taxon>Ascomycota</taxon>
        <taxon>Pezizomycotina</taxon>
        <taxon>Sordariomycetes</taxon>
        <taxon>Sordariomycetidae</taxon>
        <taxon>Sordariales</taxon>
        <taxon>Lasiosphaeriaceae</taxon>
        <taxon>Cercophora</taxon>
    </lineage>
</organism>
<protein>
    <submittedName>
        <fullName evidence="2">Uncharacterized protein</fullName>
    </submittedName>
</protein>
<dbReference type="AlphaFoldDB" id="A0AA40D7E7"/>
<gene>
    <name evidence="2" type="ORF">QBC41DRAFT_10748</name>
</gene>
<evidence type="ECO:0000256" key="1">
    <source>
        <dbReference type="SAM" id="SignalP"/>
    </source>
</evidence>
<sequence>MAAISHTLLTQLMHLSCTYTTTSPSVVPIVCRPDLPRSQRASERLGAGNIQTGLALCEYKKTITTPHLAGRSVVIKGPLCGQGGFRHNQQDEGLVPFLAKQKKG</sequence>
<reference evidence="2" key="1">
    <citation type="submission" date="2023-06" db="EMBL/GenBank/DDBJ databases">
        <title>Genome-scale phylogeny and comparative genomics of the fungal order Sordariales.</title>
        <authorList>
            <consortium name="Lawrence Berkeley National Laboratory"/>
            <person name="Hensen N."/>
            <person name="Bonometti L."/>
            <person name="Westerberg I."/>
            <person name="Brannstrom I.O."/>
            <person name="Guillou S."/>
            <person name="Cros-Aarteil S."/>
            <person name="Calhoun S."/>
            <person name="Haridas S."/>
            <person name="Kuo A."/>
            <person name="Mondo S."/>
            <person name="Pangilinan J."/>
            <person name="Riley R."/>
            <person name="Labutti K."/>
            <person name="Andreopoulos B."/>
            <person name="Lipzen A."/>
            <person name="Chen C."/>
            <person name="Yanf M."/>
            <person name="Daum C."/>
            <person name="Ng V."/>
            <person name="Clum A."/>
            <person name="Steindorff A."/>
            <person name="Ohm R."/>
            <person name="Martin F."/>
            <person name="Silar P."/>
            <person name="Natvig D."/>
            <person name="Lalanne C."/>
            <person name="Gautier V."/>
            <person name="Ament-Velasquez S.L."/>
            <person name="Kruys A."/>
            <person name="Hutchinson M.I."/>
            <person name="Powell A.J."/>
            <person name="Barry K."/>
            <person name="Miller A.N."/>
            <person name="Grigoriev I.V."/>
            <person name="Debuchy R."/>
            <person name="Gladieux P."/>
            <person name="Thoren M.H."/>
            <person name="Johannesson H."/>
        </authorList>
    </citation>
    <scope>NUCLEOTIDE SEQUENCE</scope>
    <source>
        <strain evidence="2">CBS 307.81</strain>
    </source>
</reference>